<dbReference type="InterPro" id="IPR055411">
    <property type="entry name" value="LRR_FXL15/At3g58940/PEG3-like"/>
</dbReference>
<dbReference type="SUPFAM" id="SSF52047">
    <property type="entry name" value="RNI-like"/>
    <property type="match status" value="1"/>
</dbReference>
<dbReference type="SUPFAM" id="SSF81383">
    <property type="entry name" value="F-box domain"/>
    <property type="match status" value="1"/>
</dbReference>
<evidence type="ECO:0000313" key="2">
    <source>
        <dbReference type="EMBL" id="CAL5077796.1"/>
    </source>
</evidence>
<keyword evidence="3" id="KW-1185">Reference proteome</keyword>
<dbReference type="InterPro" id="IPR053781">
    <property type="entry name" value="F-box_AtFBL13-like"/>
</dbReference>
<name>A0ABC9FL88_9POAL</name>
<dbReference type="InterPro" id="IPR055302">
    <property type="entry name" value="F-box_dom-containing"/>
</dbReference>
<organism evidence="2 3">
    <name type="scientific">Urochloa decumbens</name>
    <dbReference type="NCBI Taxonomy" id="240449"/>
    <lineage>
        <taxon>Eukaryota</taxon>
        <taxon>Viridiplantae</taxon>
        <taxon>Streptophyta</taxon>
        <taxon>Embryophyta</taxon>
        <taxon>Tracheophyta</taxon>
        <taxon>Spermatophyta</taxon>
        <taxon>Magnoliopsida</taxon>
        <taxon>Liliopsida</taxon>
        <taxon>Poales</taxon>
        <taxon>Poaceae</taxon>
        <taxon>PACMAD clade</taxon>
        <taxon>Panicoideae</taxon>
        <taxon>Panicodae</taxon>
        <taxon>Paniceae</taxon>
        <taxon>Melinidinae</taxon>
        <taxon>Urochloa</taxon>
    </lineage>
</organism>
<evidence type="ECO:0000259" key="1">
    <source>
        <dbReference type="Pfam" id="PF24758"/>
    </source>
</evidence>
<dbReference type="Proteomes" id="UP001497457">
    <property type="component" value="Chromosome 7b"/>
</dbReference>
<protein>
    <recommendedName>
        <fullName evidence="1">F-box/LRR-repeat protein 15/At3g58940/PEG3-like LRR domain-containing protein</fullName>
    </recommendedName>
</protein>
<dbReference type="EMBL" id="OZ075117">
    <property type="protein sequence ID" value="CAL5077796.1"/>
    <property type="molecule type" value="Genomic_DNA"/>
</dbReference>
<reference evidence="2" key="1">
    <citation type="submission" date="2024-10" db="EMBL/GenBank/DDBJ databases">
        <authorList>
            <person name="Ryan C."/>
        </authorList>
    </citation>
    <scope>NUCLEOTIDE SEQUENCE [LARGE SCALE GENOMIC DNA]</scope>
</reference>
<feature type="domain" description="F-box/LRR-repeat protein 15/At3g58940/PEG3-like LRR" evidence="1">
    <location>
        <begin position="104"/>
        <end position="331"/>
    </location>
</feature>
<dbReference type="AlphaFoldDB" id="A0ABC9FL88"/>
<dbReference type="CDD" id="cd22160">
    <property type="entry name" value="F-box_AtFBL13-like"/>
    <property type="match status" value="1"/>
</dbReference>
<dbReference type="PANTHER" id="PTHR32141:SF39">
    <property type="entry name" value="F-BOX DOMAIN-CONTAINING PROTEIN"/>
    <property type="match status" value="1"/>
</dbReference>
<gene>
    <name evidence="2" type="ORF">URODEC1_LOCUS106818</name>
</gene>
<dbReference type="PANTHER" id="PTHR32141">
    <property type="match status" value="1"/>
</dbReference>
<dbReference type="Pfam" id="PF24758">
    <property type="entry name" value="LRR_At5g56370"/>
    <property type="match status" value="1"/>
</dbReference>
<accession>A0ABC9FL88</accession>
<evidence type="ECO:0000313" key="3">
    <source>
        <dbReference type="Proteomes" id="UP001497457"/>
    </source>
</evidence>
<dbReference type="InterPro" id="IPR036047">
    <property type="entry name" value="F-box-like_dom_sf"/>
</dbReference>
<sequence>MGVVTRAKKRSLEEVDRISGLPDGVLGDIVTLLRTKDGARTQVLSSRWRHIWRSATLNVQLHDEPWQGTRIDDVSRVLSSHPGPCRRFSLNIRDEKGYDDDATLDGWLRSPALHDLQELEIHFYLSWGTRSQQLPASAFRFSPTLLVASFQSCIFPEIGRSNSWSILKQLTLCSVTISEASLHTLLATGCPGLQSLLLLDNYFCPRYRISSPSLRSIGVCSNFGYEGGDETDDDDDDPVLLQIVIEDAPCLERFLINQGVVMDISVISAPRLAVLGQIQLQGNRRMIRFGNGGLHYQAVVPSVRVLALYYVRPCMVIEFIKCFPSLETLHVEITTDGAQYESYNEYWKLTGTLDIRLRKIVVLKYRHDYKEYIDFAKFLVTNASVLELMTLELKDGEVGDNAWITRQHSQLKIEERASRGARFDFVSCVESSSGRFLPEKLWKLVHDLSIHDPFQRIH</sequence>
<proteinExistence type="predicted"/>